<dbReference type="AlphaFoldDB" id="A0A315WBG5"/>
<proteinExistence type="predicted"/>
<feature type="region of interest" description="Disordered" evidence="1">
    <location>
        <begin position="138"/>
        <end position="159"/>
    </location>
</feature>
<feature type="region of interest" description="Disordered" evidence="1">
    <location>
        <begin position="31"/>
        <end position="68"/>
    </location>
</feature>
<evidence type="ECO:0000313" key="2">
    <source>
        <dbReference type="EMBL" id="PWA32402.1"/>
    </source>
</evidence>
<dbReference type="EMBL" id="NHOQ01000190">
    <property type="protein sequence ID" value="PWA32402.1"/>
    <property type="molecule type" value="Genomic_DNA"/>
</dbReference>
<gene>
    <name evidence="2" type="ORF">CCH79_00011977</name>
</gene>
<evidence type="ECO:0000256" key="1">
    <source>
        <dbReference type="SAM" id="MobiDB-lite"/>
    </source>
</evidence>
<organism evidence="2 3">
    <name type="scientific">Gambusia affinis</name>
    <name type="common">Western mosquitofish</name>
    <name type="synonym">Heterandria affinis</name>
    <dbReference type="NCBI Taxonomy" id="33528"/>
    <lineage>
        <taxon>Eukaryota</taxon>
        <taxon>Metazoa</taxon>
        <taxon>Chordata</taxon>
        <taxon>Craniata</taxon>
        <taxon>Vertebrata</taxon>
        <taxon>Euteleostomi</taxon>
        <taxon>Actinopterygii</taxon>
        <taxon>Neopterygii</taxon>
        <taxon>Teleostei</taxon>
        <taxon>Neoteleostei</taxon>
        <taxon>Acanthomorphata</taxon>
        <taxon>Ovalentaria</taxon>
        <taxon>Atherinomorphae</taxon>
        <taxon>Cyprinodontiformes</taxon>
        <taxon>Poeciliidae</taxon>
        <taxon>Poeciliinae</taxon>
        <taxon>Gambusia</taxon>
    </lineage>
</organism>
<sequence length="434" mass="48378">MFNHRAAEGLGDFLPSGSIYTEIPVYSSDREGFHVSPDRHRTPAGASAPAAYPQSGAGHQRQSGSATSHLLSMNSSYFSISTRSARIMRMSCGLKRSAHSGQLMLMRDSEISMRRYWRRQSLQERWWHVMMSGKLSLESRRRHSGHSSSSTPAAPPALAEELAEDNEAAAAKAPPVPTAEKKAEFLSLHISEWMLSMLAMPSTPAMPPDPGCWGSLDRWRPDLVSRPRLRKREARESRLFFGAFFTDGRETEEVADCRSRSESMTPTFPAPSCCCCCCFCVLISPGGGERCAGGEPALGSLSRTWPDFGEGAGFTREKKMQQDLRTEGRTGYHSNIQCRHGLKSCSAQASPYPSLRFANDYLDDPGEAWGKVRRSEGAENRTFWLKLQSSCLEEEEHTIPTHGGEIIILWECLSHKGTGRLNRIEKWMDENMHP</sequence>
<reference evidence="2 3" key="1">
    <citation type="journal article" date="2018" name="G3 (Bethesda)">
        <title>A High-Quality Reference Genome for the Invasive Mosquitofish Gambusia affinis Using a Chicago Library.</title>
        <authorList>
            <person name="Hoffberg S.L."/>
            <person name="Troendle N.J."/>
            <person name="Glenn T.C."/>
            <person name="Mahmud O."/>
            <person name="Louha S."/>
            <person name="Chalopin D."/>
            <person name="Bennetzen J.L."/>
            <person name="Mauricio R."/>
        </authorList>
    </citation>
    <scope>NUCLEOTIDE SEQUENCE [LARGE SCALE GENOMIC DNA]</scope>
    <source>
        <strain evidence="2">NE01/NJP1002.9</strain>
        <tissue evidence="2">Muscle</tissue>
    </source>
</reference>
<protein>
    <submittedName>
        <fullName evidence="2">Uncharacterized protein</fullName>
    </submittedName>
</protein>
<comment type="caution">
    <text evidence="2">The sequence shown here is derived from an EMBL/GenBank/DDBJ whole genome shotgun (WGS) entry which is preliminary data.</text>
</comment>
<dbReference type="Proteomes" id="UP000250572">
    <property type="component" value="Unassembled WGS sequence"/>
</dbReference>
<evidence type="ECO:0000313" key="3">
    <source>
        <dbReference type="Proteomes" id="UP000250572"/>
    </source>
</evidence>
<accession>A0A315WBG5</accession>
<feature type="compositionally biased region" description="Low complexity" evidence="1">
    <location>
        <begin position="146"/>
        <end position="159"/>
    </location>
</feature>
<feature type="compositionally biased region" description="Basic and acidic residues" evidence="1">
    <location>
        <begin position="31"/>
        <end position="41"/>
    </location>
</feature>
<name>A0A315WBG5_GAMAF</name>
<keyword evidence="3" id="KW-1185">Reference proteome</keyword>